<dbReference type="CDD" id="cd09881">
    <property type="entry name" value="PIN_VapC4-5_FitB-like"/>
    <property type="match status" value="1"/>
</dbReference>
<feature type="domain" description="PIN" evidence="9">
    <location>
        <begin position="6"/>
        <end position="129"/>
    </location>
</feature>
<dbReference type="EC" id="3.1.-.-" evidence="8"/>
<proteinExistence type="inferred from homology"/>
<keyword evidence="5 8" id="KW-0378">Hydrolase</keyword>
<name>A0A6P2DK10_9BACT</name>
<evidence type="ECO:0000259" key="9">
    <source>
        <dbReference type="Pfam" id="PF01850"/>
    </source>
</evidence>
<keyword evidence="8" id="KW-0800">Toxin</keyword>
<dbReference type="InterPro" id="IPR022907">
    <property type="entry name" value="VapC_family"/>
</dbReference>
<evidence type="ECO:0000256" key="1">
    <source>
        <dbReference type="ARBA" id="ARBA00001946"/>
    </source>
</evidence>
<evidence type="ECO:0000313" key="11">
    <source>
        <dbReference type="Proteomes" id="UP000464178"/>
    </source>
</evidence>
<dbReference type="PANTHER" id="PTHR33653:SF1">
    <property type="entry name" value="RIBONUCLEASE VAPC2"/>
    <property type="match status" value="1"/>
</dbReference>
<dbReference type="GO" id="GO:0090729">
    <property type="term" value="F:toxin activity"/>
    <property type="evidence" value="ECO:0007669"/>
    <property type="project" value="UniProtKB-KW"/>
</dbReference>
<evidence type="ECO:0000256" key="5">
    <source>
        <dbReference type="ARBA" id="ARBA00022801"/>
    </source>
</evidence>
<evidence type="ECO:0000313" key="10">
    <source>
        <dbReference type="EMBL" id="VTS03198.1"/>
    </source>
</evidence>
<keyword evidence="6 8" id="KW-0460">Magnesium</keyword>
<organism evidence="10 11">
    <name type="scientific">Gemmata massiliana</name>
    <dbReference type="NCBI Taxonomy" id="1210884"/>
    <lineage>
        <taxon>Bacteria</taxon>
        <taxon>Pseudomonadati</taxon>
        <taxon>Planctomycetota</taxon>
        <taxon>Planctomycetia</taxon>
        <taxon>Gemmatales</taxon>
        <taxon>Gemmataceae</taxon>
        <taxon>Gemmata</taxon>
    </lineage>
</organism>
<dbReference type="Pfam" id="PF01850">
    <property type="entry name" value="PIN"/>
    <property type="match status" value="1"/>
</dbReference>
<sequence length="143" mass="15593">MGVKRYLLDTGIAGAYIARRDPVFARARDEVRKGNVIGICVPVLGELHYGAEHSASRERALRELRAALPSLKIWPYTNDAAEEYGRLAAELRRVGRPMQQIDIQIAAITVALGRCTVVTTDSDLSAVPGLHTENWTIASSPPA</sequence>
<feature type="binding site" evidence="8">
    <location>
        <position position="9"/>
    </location>
    <ligand>
        <name>Mg(2+)</name>
        <dbReference type="ChEBI" id="CHEBI:18420"/>
    </ligand>
</feature>
<keyword evidence="3 8" id="KW-0540">Nuclease</keyword>
<dbReference type="GO" id="GO:0016787">
    <property type="term" value="F:hydrolase activity"/>
    <property type="evidence" value="ECO:0007669"/>
    <property type="project" value="UniProtKB-KW"/>
</dbReference>
<dbReference type="InterPro" id="IPR029060">
    <property type="entry name" value="PIN-like_dom_sf"/>
</dbReference>
<evidence type="ECO:0000256" key="4">
    <source>
        <dbReference type="ARBA" id="ARBA00022723"/>
    </source>
</evidence>
<evidence type="ECO:0000256" key="7">
    <source>
        <dbReference type="ARBA" id="ARBA00038093"/>
    </source>
</evidence>
<comment type="function">
    <text evidence="8">Toxic component of a toxin-antitoxin (TA) system. An RNase.</text>
</comment>
<dbReference type="InterPro" id="IPR050556">
    <property type="entry name" value="Type_II_TA_system_RNase"/>
</dbReference>
<dbReference type="HAMAP" id="MF_00265">
    <property type="entry name" value="VapC_Nob1"/>
    <property type="match status" value="1"/>
</dbReference>
<reference evidence="10 11" key="1">
    <citation type="submission" date="2019-05" db="EMBL/GenBank/DDBJ databases">
        <authorList>
            <consortium name="Science for Life Laboratories"/>
        </authorList>
    </citation>
    <scope>NUCLEOTIDE SEQUENCE [LARGE SCALE GENOMIC DNA]</scope>
    <source>
        <strain evidence="10">Soil9</strain>
    </source>
</reference>
<evidence type="ECO:0000256" key="3">
    <source>
        <dbReference type="ARBA" id="ARBA00022722"/>
    </source>
</evidence>
<dbReference type="GO" id="GO:0000287">
    <property type="term" value="F:magnesium ion binding"/>
    <property type="evidence" value="ECO:0007669"/>
    <property type="project" value="UniProtKB-UniRule"/>
</dbReference>
<comment type="cofactor">
    <cofactor evidence="1 8">
        <name>Mg(2+)</name>
        <dbReference type="ChEBI" id="CHEBI:18420"/>
    </cofactor>
</comment>
<dbReference type="AlphaFoldDB" id="A0A6P2DK10"/>
<dbReference type="EMBL" id="LR593886">
    <property type="protein sequence ID" value="VTS03198.1"/>
    <property type="molecule type" value="Genomic_DNA"/>
</dbReference>
<keyword evidence="11" id="KW-1185">Reference proteome</keyword>
<feature type="binding site" evidence="8">
    <location>
        <position position="102"/>
    </location>
    <ligand>
        <name>Mg(2+)</name>
        <dbReference type="ChEBI" id="CHEBI:18420"/>
    </ligand>
</feature>
<comment type="similarity">
    <text evidence="7 8">Belongs to the PINc/VapC protein family.</text>
</comment>
<dbReference type="KEGG" id="gms:SOIL9_72630"/>
<evidence type="ECO:0000256" key="2">
    <source>
        <dbReference type="ARBA" id="ARBA00022649"/>
    </source>
</evidence>
<evidence type="ECO:0000256" key="6">
    <source>
        <dbReference type="ARBA" id="ARBA00022842"/>
    </source>
</evidence>
<evidence type="ECO:0000256" key="8">
    <source>
        <dbReference type="HAMAP-Rule" id="MF_00265"/>
    </source>
</evidence>
<protein>
    <recommendedName>
        <fullName evidence="8">Ribonuclease VapC</fullName>
        <shortName evidence="8">RNase VapC</shortName>
        <ecNumber evidence="8">3.1.-.-</ecNumber>
    </recommendedName>
    <alternativeName>
        <fullName evidence="8">Toxin VapC</fullName>
    </alternativeName>
</protein>
<dbReference type="InterPro" id="IPR002716">
    <property type="entry name" value="PIN_dom"/>
</dbReference>
<dbReference type="SUPFAM" id="SSF88723">
    <property type="entry name" value="PIN domain-like"/>
    <property type="match status" value="1"/>
</dbReference>
<dbReference type="PANTHER" id="PTHR33653">
    <property type="entry name" value="RIBONUCLEASE VAPC2"/>
    <property type="match status" value="1"/>
</dbReference>
<dbReference type="GO" id="GO:0004540">
    <property type="term" value="F:RNA nuclease activity"/>
    <property type="evidence" value="ECO:0007669"/>
    <property type="project" value="InterPro"/>
</dbReference>
<dbReference type="Proteomes" id="UP000464178">
    <property type="component" value="Chromosome"/>
</dbReference>
<keyword evidence="4 8" id="KW-0479">Metal-binding</keyword>
<dbReference type="Gene3D" id="3.40.50.1010">
    <property type="entry name" value="5'-nuclease"/>
    <property type="match status" value="1"/>
</dbReference>
<keyword evidence="2 8" id="KW-1277">Toxin-antitoxin system</keyword>
<gene>
    <name evidence="8" type="primary">vapC</name>
    <name evidence="10" type="ORF">SOIL9_72630</name>
</gene>
<accession>A0A6P2DK10</accession>